<dbReference type="PIRSF" id="PIRSF002741">
    <property type="entry name" value="MppA"/>
    <property type="match status" value="1"/>
</dbReference>
<feature type="signal peptide" evidence="5">
    <location>
        <begin position="1"/>
        <end position="26"/>
    </location>
</feature>
<dbReference type="InterPro" id="IPR000914">
    <property type="entry name" value="SBP_5_dom"/>
</dbReference>
<dbReference type="GO" id="GO:0043190">
    <property type="term" value="C:ATP-binding cassette (ABC) transporter complex"/>
    <property type="evidence" value="ECO:0007669"/>
    <property type="project" value="InterPro"/>
</dbReference>
<dbReference type="Gene3D" id="3.90.76.10">
    <property type="entry name" value="Dipeptide-binding Protein, Domain 1"/>
    <property type="match status" value="1"/>
</dbReference>
<dbReference type="PROSITE" id="PS51257">
    <property type="entry name" value="PROKAR_LIPOPROTEIN"/>
    <property type="match status" value="1"/>
</dbReference>
<organism evidence="7 8">
    <name type="scientific">Acetilactobacillus jinshanensis</name>
    <dbReference type="NCBI Taxonomy" id="1720083"/>
    <lineage>
        <taxon>Bacteria</taxon>
        <taxon>Bacillati</taxon>
        <taxon>Bacillota</taxon>
        <taxon>Bacilli</taxon>
        <taxon>Lactobacillales</taxon>
        <taxon>Lactobacillaceae</taxon>
        <taxon>Acetilactobacillus</taxon>
    </lineage>
</organism>
<dbReference type="KEGG" id="lji:ELX58_03055"/>
<keyword evidence="3" id="KW-0813">Transport</keyword>
<dbReference type="GO" id="GO:0030313">
    <property type="term" value="C:cell envelope"/>
    <property type="evidence" value="ECO:0007669"/>
    <property type="project" value="UniProtKB-SubCell"/>
</dbReference>
<dbReference type="PANTHER" id="PTHR30290">
    <property type="entry name" value="PERIPLASMIC BINDING COMPONENT OF ABC TRANSPORTER"/>
    <property type="match status" value="1"/>
</dbReference>
<evidence type="ECO:0000256" key="1">
    <source>
        <dbReference type="ARBA" id="ARBA00004196"/>
    </source>
</evidence>
<dbReference type="InterPro" id="IPR039424">
    <property type="entry name" value="SBP_5"/>
</dbReference>
<dbReference type="Proteomes" id="UP000294321">
    <property type="component" value="Chromosome"/>
</dbReference>
<evidence type="ECO:0000313" key="7">
    <source>
        <dbReference type="EMBL" id="QBP19007.1"/>
    </source>
</evidence>
<dbReference type="GO" id="GO:1904680">
    <property type="term" value="F:peptide transmembrane transporter activity"/>
    <property type="evidence" value="ECO:0007669"/>
    <property type="project" value="TreeGrafter"/>
</dbReference>
<dbReference type="InterPro" id="IPR030678">
    <property type="entry name" value="Peptide/Ni-bd"/>
</dbReference>
<sequence>MKHKKWLTLGVAALSLMGLTACSNQANGTNKHVHFSQSYTASQPATKKGNHSTLHVAEVNDAPFAGMSAPTLQSNQEDEDVYSPGGNGSLFHTNKNYEIVNGGLANLKLNKKKNTALITLKKNAKWSNGQKVTAKDVEYPYEIVANPKTKAQSFSNDMDDIKGMSAYHKGKASTISGITFPNGPKGTKTLIHFNHLTPAMKYAGNDFTQDVVEPYQYIKNVPISKLGESSQVRKHPIFAGPYKLKKQVQGESTTWVPNKYYYGKKPQIKHIDIQVVSSNNIEAAFKAKKYDFAFNYGIPSEQYPKIHALKDYSEVGTPDQGYTDFGFNVGHANKSGVSVMDPNSKMHSANLRKAMLYSINLDMIAKKLDNGIDYRGNTMIPPVFHKYHTSFASQPGYPYNMAKAKKLLKAAGYTKKNGSKYVTKPNGKPLVIHFGCMQGSSAAKATDEYFLQQWHKLGLDVKFTTGKPMEMNSFYSELQKPKQKAMDVFEASFGVGSEPTPTSMYGPDAADNMAHLNTKENTKLLNEMNDKKSFNLKHRIKIFHEWEKYMNKKAVYSPEFYDSLWTAVNHRVTGYSLSPSNNEFWSKLGLNSAKLK</sequence>
<gene>
    <name evidence="7" type="ORF">ELX58_03055</name>
</gene>
<reference evidence="8" key="1">
    <citation type="submission" date="2018-12" db="EMBL/GenBank/DDBJ databases">
        <title>A new species of lactobacillus.</title>
        <authorList>
            <person name="Jian Y."/>
            <person name="Xin L."/>
            <person name="Hong Z.J."/>
            <person name="Ming L.Z."/>
            <person name="Hong X.Z."/>
        </authorList>
    </citation>
    <scope>NUCLEOTIDE SEQUENCE [LARGE SCALE GENOMIC DNA]</scope>
    <source>
        <strain evidence="8">HSLZ-75</strain>
    </source>
</reference>
<evidence type="ECO:0000256" key="2">
    <source>
        <dbReference type="ARBA" id="ARBA00005695"/>
    </source>
</evidence>
<dbReference type="Gene3D" id="3.10.105.10">
    <property type="entry name" value="Dipeptide-binding Protein, Domain 3"/>
    <property type="match status" value="1"/>
</dbReference>
<comment type="subcellular location">
    <subcellularLocation>
        <location evidence="1">Cell envelope</location>
    </subcellularLocation>
</comment>
<evidence type="ECO:0000256" key="5">
    <source>
        <dbReference type="SAM" id="SignalP"/>
    </source>
</evidence>
<protein>
    <submittedName>
        <fullName evidence="7">Oligopeptide ABC transporter substrate-binding protein</fullName>
    </submittedName>
</protein>
<evidence type="ECO:0000256" key="4">
    <source>
        <dbReference type="ARBA" id="ARBA00022729"/>
    </source>
</evidence>
<keyword evidence="4 5" id="KW-0732">Signal</keyword>
<proteinExistence type="inferred from homology"/>
<feature type="domain" description="Solute-binding protein family 5" evidence="6">
    <location>
        <begin position="108"/>
        <end position="506"/>
    </location>
</feature>
<dbReference type="EMBL" id="CP034726">
    <property type="protein sequence ID" value="QBP19007.1"/>
    <property type="molecule type" value="Genomic_DNA"/>
</dbReference>
<accession>A0A4P6ZMZ9</accession>
<keyword evidence="8" id="KW-1185">Reference proteome</keyword>
<comment type="similarity">
    <text evidence="2">Belongs to the bacterial solute-binding protein 5 family.</text>
</comment>
<dbReference type="Pfam" id="PF00496">
    <property type="entry name" value="SBP_bac_5"/>
    <property type="match status" value="1"/>
</dbReference>
<dbReference type="SUPFAM" id="SSF53850">
    <property type="entry name" value="Periplasmic binding protein-like II"/>
    <property type="match status" value="1"/>
</dbReference>
<dbReference type="OrthoDB" id="9796817at2"/>
<dbReference type="GO" id="GO:0042597">
    <property type="term" value="C:periplasmic space"/>
    <property type="evidence" value="ECO:0007669"/>
    <property type="project" value="UniProtKB-ARBA"/>
</dbReference>
<dbReference type="AlphaFoldDB" id="A0A4P6ZMZ9"/>
<evidence type="ECO:0000313" key="8">
    <source>
        <dbReference type="Proteomes" id="UP000294321"/>
    </source>
</evidence>
<dbReference type="PANTHER" id="PTHR30290:SF10">
    <property type="entry name" value="PERIPLASMIC OLIGOPEPTIDE-BINDING PROTEIN-RELATED"/>
    <property type="match status" value="1"/>
</dbReference>
<feature type="chain" id="PRO_5038589175" evidence="5">
    <location>
        <begin position="27"/>
        <end position="596"/>
    </location>
</feature>
<evidence type="ECO:0000259" key="6">
    <source>
        <dbReference type="Pfam" id="PF00496"/>
    </source>
</evidence>
<name>A0A4P6ZMZ9_9LACO</name>
<dbReference type="Gene3D" id="3.40.190.10">
    <property type="entry name" value="Periplasmic binding protein-like II"/>
    <property type="match status" value="1"/>
</dbReference>
<evidence type="ECO:0000256" key="3">
    <source>
        <dbReference type="ARBA" id="ARBA00022448"/>
    </source>
</evidence>
<dbReference type="GO" id="GO:0015833">
    <property type="term" value="P:peptide transport"/>
    <property type="evidence" value="ECO:0007669"/>
    <property type="project" value="TreeGrafter"/>
</dbReference>